<organism evidence="1 2">
    <name type="scientific">Lichenicola cladoniae</name>
    <dbReference type="NCBI Taxonomy" id="1484109"/>
    <lineage>
        <taxon>Bacteria</taxon>
        <taxon>Pseudomonadati</taxon>
        <taxon>Pseudomonadota</taxon>
        <taxon>Alphaproteobacteria</taxon>
        <taxon>Acetobacterales</taxon>
        <taxon>Acetobacteraceae</taxon>
        <taxon>Lichenicola</taxon>
    </lineage>
</organism>
<protein>
    <submittedName>
        <fullName evidence="1">Uncharacterized protein</fullName>
    </submittedName>
</protein>
<name>A0A6M8HQ30_9PROT</name>
<keyword evidence="2" id="KW-1185">Reference proteome</keyword>
<reference evidence="1 2" key="1">
    <citation type="journal article" date="2014" name="World J. Microbiol. Biotechnol.">
        <title>Biodiversity and physiological characteristics of Antarctic and Arctic lichens-associated bacteria.</title>
        <authorList>
            <person name="Lee Y.M."/>
            <person name="Kim E.H."/>
            <person name="Lee H.K."/>
            <person name="Hong S.G."/>
        </authorList>
    </citation>
    <scope>NUCLEOTIDE SEQUENCE [LARGE SCALE GENOMIC DNA]</scope>
    <source>
        <strain evidence="1 2">PAMC 26569</strain>
    </source>
</reference>
<gene>
    <name evidence="1" type="ORF">HN018_10830</name>
</gene>
<proteinExistence type="predicted"/>
<dbReference type="RefSeq" id="WP_171835411.1">
    <property type="nucleotide sequence ID" value="NZ_CP053708.1"/>
</dbReference>
<dbReference type="Proteomes" id="UP000500767">
    <property type="component" value="Chromosome"/>
</dbReference>
<dbReference type="AlphaFoldDB" id="A0A6M8HQ30"/>
<evidence type="ECO:0000313" key="2">
    <source>
        <dbReference type="Proteomes" id="UP000500767"/>
    </source>
</evidence>
<sequence>MNRPTPSMLVVLHAFGRYARGDLVVDPVAIRAILDGGNNSLVVIPAPLVATASPDATAEH</sequence>
<dbReference type="EMBL" id="CP053708">
    <property type="protein sequence ID" value="QKE90462.1"/>
    <property type="molecule type" value="Genomic_DNA"/>
</dbReference>
<evidence type="ECO:0000313" key="1">
    <source>
        <dbReference type="EMBL" id="QKE90462.1"/>
    </source>
</evidence>
<accession>A0A6M8HQ30</accession>
<dbReference type="KEGG" id="lck:HN018_10830"/>